<protein>
    <submittedName>
        <fullName evidence="3">Bifunctional (P)ppGpp synthetase/guanosine-3',5'-bis(Diphosphate) 3'-pyrophosphohydrolase</fullName>
    </submittedName>
</protein>
<dbReference type="PANTHER" id="PTHR46246">
    <property type="entry name" value="GUANOSINE-3',5'-BIS(DIPHOSPHATE) 3'-PYROPHOSPHOHYDROLASE MESH1"/>
    <property type="match status" value="1"/>
</dbReference>
<gene>
    <name evidence="3" type="ORF">H8S09_09135</name>
</gene>
<dbReference type="InterPro" id="IPR003607">
    <property type="entry name" value="HD/PDEase_dom"/>
</dbReference>
<reference evidence="3 4" key="1">
    <citation type="submission" date="2020-08" db="EMBL/GenBank/DDBJ databases">
        <title>Genome public.</title>
        <authorList>
            <person name="Liu C."/>
            <person name="Sun Q."/>
        </authorList>
    </citation>
    <scope>NUCLEOTIDE SEQUENCE [LARGE SCALE GENOMIC DNA]</scope>
    <source>
        <strain evidence="3 4">NSJ-10</strain>
    </source>
</reference>
<evidence type="ECO:0000313" key="3">
    <source>
        <dbReference type="EMBL" id="MBC5663052.1"/>
    </source>
</evidence>
<sequence>MEQNMQGFTNTADRNETISYIEECGCQTEAAEADCVKTAMAFARQCHQGQTRLGRDGKVPYYDEHILGVYHILKDECHVEDETVLVVALLHDTVEDTDCTFEEIEKIFGTDIRDHVYLLSKLEGETFSDYSKRLFDHAPAQVVMIKLADRLHNLRTILFVSNRKWIQRKVNQTYTDILDRLEQVKDNLGENYASEISMLKDKIIEQLAVVQAELDKKRETIQ</sequence>
<dbReference type="CDD" id="cd00077">
    <property type="entry name" value="HDc"/>
    <property type="match status" value="1"/>
</dbReference>
<dbReference type="InterPro" id="IPR052194">
    <property type="entry name" value="MESH1"/>
</dbReference>
<dbReference type="EMBL" id="JACOOX010000005">
    <property type="protein sequence ID" value="MBC5663052.1"/>
    <property type="molecule type" value="Genomic_DNA"/>
</dbReference>
<dbReference type="PANTHER" id="PTHR46246:SF1">
    <property type="entry name" value="GUANOSINE-3',5'-BIS(DIPHOSPHATE) 3'-PYROPHOSPHOHYDROLASE MESH1"/>
    <property type="match status" value="1"/>
</dbReference>
<feature type="coiled-coil region" evidence="1">
    <location>
        <begin position="171"/>
        <end position="220"/>
    </location>
</feature>
<organism evidence="3 4">
    <name type="scientific">Coprococcus hominis</name>
    <name type="common">ex Liu et al. 2022</name>
    <dbReference type="NCBI Taxonomy" id="2763039"/>
    <lineage>
        <taxon>Bacteria</taxon>
        <taxon>Bacillati</taxon>
        <taxon>Bacillota</taxon>
        <taxon>Clostridia</taxon>
        <taxon>Lachnospirales</taxon>
        <taxon>Lachnospiraceae</taxon>
        <taxon>Coprococcus</taxon>
    </lineage>
</organism>
<dbReference type="Pfam" id="PF13328">
    <property type="entry name" value="HD_4"/>
    <property type="match status" value="1"/>
</dbReference>
<proteinExistence type="predicted"/>
<dbReference type="SUPFAM" id="SSF109604">
    <property type="entry name" value="HD-domain/PDEase-like"/>
    <property type="match status" value="1"/>
</dbReference>
<keyword evidence="1" id="KW-0175">Coiled coil</keyword>
<dbReference type="GO" id="GO:0008893">
    <property type="term" value="F:guanosine-3',5'-bis(diphosphate) 3'-diphosphatase activity"/>
    <property type="evidence" value="ECO:0007669"/>
    <property type="project" value="TreeGrafter"/>
</dbReference>
<accession>A0A8I0APX7</accession>
<feature type="domain" description="HD/PDEase" evidence="2">
    <location>
        <begin position="58"/>
        <end position="163"/>
    </location>
</feature>
<evidence type="ECO:0000259" key="2">
    <source>
        <dbReference type="SMART" id="SM00471"/>
    </source>
</evidence>
<comment type="caution">
    <text evidence="3">The sequence shown here is derived from an EMBL/GenBank/DDBJ whole genome shotgun (WGS) entry which is preliminary data.</text>
</comment>
<dbReference type="SMART" id="SM00471">
    <property type="entry name" value="HDc"/>
    <property type="match status" value="1"/>
</dbReference>
<evidence type="ECO:0000256" key="1">
    <source>
        <dbReference type="SAM" id="Coils"/>
    </source>
</evidence>
<dbReference type="Proteomes" id="UP000615234">
    <property type="component" value="Unassembled WGS sequence"/>
</dbReference>
<dbReference type="AlphaFoldDB" id="A0A8I0APX7"/>
<dbReference type="Gene3D" id="1.10.3210.10">
    <property type="entry name" value="Hypothetical protein af1432"/>
    <property type="match status" value="1"/>
</dbReference>
<evidence type="ECO:0000313" key="4">
    <source>
        <dbReference type="Proteomes" id="UP000615234"/>
    </source>
</evidence>
<name>A0A8I0APX7_9FIRM</name>
<keyword evidence="4" id="KW-1185">Reference proteome</keyword>
<keyword evidence="3" id="KW-0378">Hydrolase</keyword>